<keyword evidence="8 14" id="KW-0378">Hydrolase</keyword>
<keyword evidence="7 14" id="KW-0227">DNA damage</keyword>
<dbReference type="Pfam" id="PF21136">
    <property type="entry name" value="WHD_MUS81"/>
    <property type="match status" value="1"/>
</dbReference>
<dbReference type="InterPro" id="IPR042530">
    <property type="entry name" value="EME1/EME2_C"/>
</dbReference>
<dbReference type="CDD" id="cd21036">
    <property type="entry name" value="WH_MUS81"/>
    <property type="match status" value="1"/>
</dbReference>
<dbReference type="GO" id="GO:0000712">
    <property type="term" value="P:resolution of meiotic recombination intermediates"/>
    <property type="evidence" value="ECO:0007669"/>
    <property type="project" value="TreeGrafter"/>
</dbReference>
<evidence type="ECO:0000313" key="17">
    <source>
        <dbReference type="EMBL" id="KAH6659949.1"/>
    </source>
</evidence>
<evidence type="ECO:0000259" key="16">
    <source>
        <dbReference type="SMART" id="SM00891"/>
    </source>
</evidence>
<dbReference type="GO" id="GO:0008821">
    <property type="term" value="F:crossover junction DNA endonuclease activity"/>
    <property type="evidence" value="ECO:0007669"/>
    <property type="project" value="UniProtKB-UniRule"/>
</dbReference>
<evidence type="ECO:0000256" key="5">
    <source>
        <dbReference type="ARBA" id="ARBA00022723"/>
    </source>
</evidence>
<dbReference type="Gene3D" id="1.10.10.10">
    <property type="entry name" value="Winged helix-like DNA-binding domain superfamily/Winged helix DNA-binding domain"/>
    <property type="match status" value="1"/>
</dbReference>
<evidence type="ECO:0000256" key="8">
    <source>
        <dbReference type="ARBA" id="ARBA00022801"/>
    </source>
</evidence>
<dbReference type="InterPro" id="IPR036388">
    <property type="entry name" value="WH-like_DNA-bd_sf"/>
</dbReference>
<dbReference type="CDD" id="cd20074">
    <property type="entry name" value="XPF_nuclease_Mus81"/>
    <property type="match status" value="1"/>
</dbReference>
<evidence type="ECO:0000256" key="11">
    <source>
        <dbReference type="ARBA" id="ARBA00023204"/>
    </source>
</evidence>
<dbReference type="InterPro" id="IPR011335">
    <property type="entry name" value="Restrct_endonuc-II-like"/>
</dbReference>
<dbReference type="SUPFAM" id="SSF47802">
    <property type="entry name" value="DNA polymerase beta, N-terminal domain-like"/>
    <property type="match status" value="1"/>
</dbReference>
<comment type="cofactor">
    <cofactor evidence="1 14">
        <name>Mg(2+)</name>
        <dbReference type="ChEBI" id="CHEBI:18420"/>
    </cofactor>
</comment>
<dbReference type="InterPro" id="IPR047417">
    <property type="entry name" value="WHD_MUS81"/>
</dbReference>
<evidence type="ECO:0000256" key="12">
    <source>
        <dbReference type="ARBA" id="ARBA00023242"/>
    </source>
</evidence>
<evidence type="ECO:0000256" key="2">
    <source>
        <dbReference type="ARBA" id="ARBA00004123"/>
    </source>
</evidence>
<keyword evidence="11 14" id="KW-0234">DNA repair</keyword>
<dbReference type="RefSeq" id="XP_045964080.1">
    <property type="nucleotide sequence ID" value="XM_046101382.1"/>
</dbReference>
<evidence type="ECO:0000256" key="6">
    <source>
        <dbReference type="ARBA" id="ARBA00022759"/>
    </source>
</evidence>
<dbReference type="SUPFAM" id="SSF52980">
    <property type="entry name" value="Restriction endonuclease-like"/>
    <property type="match status" value="1"/>
</dbReference>
<dbReference type="InterPro" id="IPR033309">
    <property type="entry name" value="Mus81"/>
</dbReference>
<dbReference type="Gene3D" id="1.10.150.670">
    <property type="entry name" value="Crossover junction endonuclease EME1, DNA-binding domain"/>
    <property type="match status" value="1"/>
</dbReference>
<dbReference type="GO" id="GO:0031573">
    <property type="term" value="P:mitotic intra-S DNA damage checkpoint signaling"/>
    <property type="evidence" value="ECO:0007669"/>
    <property type="project" value="TreeGrafter"/>
</dbReference>
<feature type="region of interest" description="Disordered" evidence="15">
    <location>
        <begin position="85"/>
        <end position="127"/>
    </location>
</feature>
<dbReference type="InterPro" id="IPR006166">
    <property type="entry name" value="ERCC4_domain"/>
</dbReference>
<name>A0A9P8UVF2_9PEZI</name>
<dbReference type="Gene3D" id="1.10.150.110">
    <property type="entry name" value="DNA polymerase beta, N-terminal domain-like"/>
    <property type="match status" value="1"/>
</dbReference>
<gene>
    <name evidence="17" type="ORF">BKA67DRAFT_546308</name>
</gene>
<sequence length="603" mass="68135">MPASSDENCANPLLLSWVRDWLEVARERNSKGVITYRNAYNALKACPIKFSHPCQLQTLKGFGEKLCARLTEKLKKHCEDNGLPIPKKTMRNPNLAALNGNASDDVGQDDDEIARPPPAKKPRTIKPYIPQYRSGPYGIIMGLADHNASGMQGLSKEELVRVAAPYSDASYETPAQANSFHTAWNSMKTLINKELVIEKRGGPSRKFYVLTDAGFEVARSMKRAANPDAASPEPPERMEPRQQPRNGEDILLVDSNEEASLLAAPRPPRATPSEFADVVKEASNVSDPAAIPNFRPIRLQPGDFTIELVIDTREIRAKTDRDYMQEELNKQGVKPMVKALELGDAMWVAKCHDPNFLSRTGAEGDEVVLDWICERKRLDDLIGSIKDGRFHEQKFRLKKSGARNVVYIIEEFNLDERNRANYELSVQSAIATTQVVNGFFVKQTQKMDDTIKYLVRMTHKLKKQYEEKPLFVIPTGVITKQNYLPLLEHLREKDPSRGHYISYPAFSSLASKSEMMTLRDLYLKFLMCTRGVTGEKALEIQKKWKTPHEFIKAFEALDSRPDSKKRKHEMVFSELGNQFGRKKITKPLSVKVASIWGEAATTV</sequence>
<dbReference type="GO" id="GO:0048476">
    <property type="term" value="C:Holliday junction resolvase complex"/>
    <property type="evidence" value="ECO:0007669"/>
    <property type="project" value="UniProtKB-UniRule"/>
</dbReference>
<evidence type="ECO:0000256" key="10">
    <source>
        <dbReference type="ARBA" id="ARBA00023172"/>
    </source>
</evidence>
<organism evidence="17 18">
    <name type="scientific">Truncatella angustata</name>
    <dbReference type="NCBI Taxonomy" id="152316"/>
    <lineage>
        <taxon>Eukaryota</taxon>
        <taxon>Fungi</taxon>
        <taxon>Dikarya</taxon>
        <taxon>Ascomycota</taxon>
        <taxon>Pezizomycotina</taxon>
        <taxon>Sordariomycetes</taxon>
        <taxon>Xylariomycetidae</taxon>
        <taxon>Amphisphaeriales</taxon>
        <taxon>Sporocadaceae</taxon>
        <taxon>Truncatella</taxon>
    </lineage>
</organism>
<dbReference type="InterPro" id="IPR027421">
    <property type="entry name" value="DNA_pol_lamdba_lyase_dom_sf"/>
</dbReference>
<dbReference type="InterPro" id="IPR047416">
    <property type="entry name" value="XPF_nuclease_Mus81"/>
</dbReference>
<dbReference type="GO" id="GO:0031297">
    <property type="term" value="P:replication fork processing"/>
    <property type="evidence" value="ECO:0007669"/>
    <property type="project" value="UniProtKB-ARBA"/>
</dbReference>
<evidence type="ECO:0000256" key="13">
    <source>
        <dbReference type="ARBA" id="ARBA00023254"/>
    </source>
</evidence>
<evidence type="ECO:0000256" key="7">
    <source>
        <dbReference type="ARBA" id="ARBA00022763"/>
    </source>
</evidence>
<dbReference type="Pfam" id="PF02732">
    <property type="entry name" value="ERCC4"/>
    <property type="match status" value="1"/>
</dbReference>
<keyword evidence="4 14" id="KW-0540">Nuclease</keyword>
<accession>A0A9P8UVF2</accession>
<comment type="subunit">
    <text evidence="14">Interacts with EME1.</text>
</comment>
<dbReference type="AlphaFoldDB" id="A0A9P8UVF2"/>
<keyword evidence="6 14" id="KW-0255">Endonuclease</keyword>
<feature type="domain" description="ERCC4" evidence="16">
    <location>
        <begin position="307"/>
        <end position="413"/>
    </location>
</feature>
<keyword evidence="13" id="KW-0469">Meiosis</keyword>
<dbReference type="PANTHER" id="PTHR13451:SF0">
    <property type="entry name" value="CROSSOVER JUNCTION ENDONUCLEASE MUS81"/>
    <property type="match status" value="1"/>
</dbReference>
<comment type="subcellular location">
    <subcellularLocation>
        <location evidence="2 14">Nucleus</location>
    </subcellularLocation>
</comment>
<dbReference type="GO" id="GO:0006308">
    <property type="term" value="P:DNA catabolic process"/>
    <property type="evidence" value="ECO:0007669"/>
    <property type="project" value="UniProtKB-UniRule"/>
</dbReference>
<comment type="caution">
    <text evidence="17">The sequence shown here is derived from an EMBL/GenBank/DDBJ whole genome shotgun (WGS) entry which is preliminary data.</text>
</comment>
<dbReference type="FunFam" id="3.40.50.10130:FF:000003">
    <property type="entry name" value="Crossover junction endonuclease MUS81"/>
    <property type="match status" value="1"/>
</dbReference>
<dbReference type="SMART" id="SM00891">
    <property type="entry name" value="ERCC4"/>
    <property type="match status" value="1"/>
</dbReference>
<evidence type="ECO:0000256" key="9">
    <source>
        <dbReference type="ARBA" id="ARBA00022842"/>
    </source>
</evidence>
<proteinExistence type="inferred from homology"/>
<dbReference type="Proteomes" id="UP000758603">
    <property type="component" value="Unassembled WGS sequence"/>
</dbReference>
<dbReference type="Pfam" id="PF14716">
    <property type="entry name" value="HHH_8"/>
    <property type="match status" value="1"/>
</dbReference>
<evidence type="ECO:0000256" key="14">
    <source>
        <dbReference type="RuleBase" id="RU369042"/>
    </source>
</evidence>
<evidence type="ECO:0000256" key="15">
    <source>
        <dbReference type="SAM" id="MobiDB-lite"/>
    </source>
</evidence>
<dbReference type="GO" id="GO:0046872">
    <property type="term" value="F:metal ion binding"/>
    <property type="evidence" value="ECO:0007669"/>
    <property type="project" value="UniProtKB-UniRule"/>
</dbReference>
<dbReference type="Gene3D" id="3.40.50.10130">
    <property type="match status" value="1"/>
</dbReference>
<evidence type="ECO:0000256" key="4">
    <source>
        <dbReference type="ARBA" id="ARBA00022722"/>
    </source>
</evidence>
<feature type="region of interest" description="Disordered" evidence="15">
    <location>
        <begin position="223"/>
        <end position="245"/>
    </location>
</feature>
<dbReference type="InterPro" id="IPR010996">
    <property type="entry name" value="HHH_MUS81"/>
</dbReference>
<keyword evidence="5 14" id="KW-0479">Metal-binding</keyword>
<comment type="similarity">
    <text evidence="3 14">Belongs to the XPF family.</text>
</comment>
<dbReference type="GO" id="GO:0005634">
    <property type="term" value="C:nucleus"/>
    <property type="evidence" value="ECO:0007669"/>
    <property type="project" value="UniProtKB-SubCell"/>
</dbReference>
<dbReference type="GO" id="GO:0003677">
    <property type="term" value="F:DNA binding"/>
    <property type="evidence" value="ECO:0007669"/>
    <property type="project" value="UniProtKB-UniRule"/>
</dbReference>
<dbReference type="FunFam" id="1.10.10.10:FF:000307">
    <property type="entry name" value="Crossover junction endonuclease MUS81"/>
    <property type="match status" value="1"/>
</dbReference>
<evidence type="ECO:0000313" key="18">
    <source>
        <dbReference type="Proteomes" id="UP000758603"/>
    </source>
</evidence>
<dbReference type="EMBL" id="JAGPXC010000001">
    <property type="protein sequence ID" value="KAH6659949.1"/>
    <property type="molecule type" value="Genomic_DNA"/>
</dbReference>
<dbReference type="FunFam" id="1.10.150.110:FF:000001">
    <property type="entry name" value="Putative Crossover junction endonuclease MUS81"/>
    <property type="match status" value="1"/>
</dbReference>
<dbReference type="GeneID" id="70130274"/>
<dbReference type="GO" id="GO:0000727">
    <property type="term" value="P:double-strand break repair via break-induced replication"/>
    <property type="evidence" value="ECO:0007669"/>
    <property type="project" value="UniProtKB-UniRule"/>
</dbReference>
<dbReference type="GO" id="GO:0048257">
    <property type="term" value="F:3'-flap endonuclease activity"/>
    <property type="evidence" value="ECO:0007669"/>
    <property type="project" value="TreeGrafter"/>
</dbReference>
<dbReference type="OrthoDB" id="5963188at2759"/>
<keyword evidence="9 14" id="KW-0460">Magnesium</keyword>
<keyword evidence="18" id="KW-1185">Reference proteome</keyword>
<comment type="function">
    <text evidence="14">Interacts with EME1 to form a DNA structure-specific endonuclease with substrate preference for branched DNA structures with a 5'-end at the branch nick. Typical substrates include 3'-flap structures, D-loops, replication forks and nicked Holliday junctions. May be required in mitosis for the processing of stalled or collapsed replication fork intermediates. May be required in meiosis for the repair of meiosis-specific double strand breaks subsequent to single-end invasion (SEI).</text>
</comment>
<feature type="compositionally biased region" description="Basic and acidic residues" evidence="15">
    <location>
        <begin position="234"/>
        <end position="245"/>
    </location>
</feature>
<keyword evidence="10 14" id="KW-0233">DNA recombination</keyword>
<protein>
    <recommendedName>
        <fullName evidence="14">Crossover junction endonuclease MUS81</fullName>
        <ecNumber evidence="14">3.1.22.-</ecNumber>
    </recommendedName>
</protein>
<dbReference type="EC" id="3.1.22.-" evidence="14"/>
<reference evidence="17" key="1">
    <citation type="journal article" date="2021" name="Nat. Commun.">
        <title>Genetic determinants of endophytism in the Arabidopsis root mycobiome.</title>
        <authorList>
            <person name="Mesny F."/>
            <person name="Miyauchi S."/>
            <person name="Thiergart T."/>
            <person name="Pickel B."/>
            <person name="Atanasova L."/>
            <person name="Karlsson M."/>
            <person name="Huettel B."/>
            <person name="Barry K.W."/>
            <person name="Haridas S."/>
            <person name="Chen C."/>
            <person name="Bauer D."/>
            <person name="Andreopoulos W."/>
            <person name="Pangilinan J."/>
            <person name="LaButti K."/>
            <person name="Riley R."/>
            <person name="Lipzen A."/>
            <person name="Clum A."/>
            <person name="Drula E."/>
            <person name="Henrissat B."/>
            <person name="Kohler A."/>
            <person name="Grigoriev I.V."/>
            <person name="Martin F.M."/>
            <person name="Hacquard S."/>
        </authorList>
    </citation>
    <scope>NUCLEOTIDE SEQUENCE</scope>
    <source>
        <strain evidence="17">MPI-SDFR-AT-0073</strain>
    </source>
</reference>
<evidence type="ECO:0000256" key="1">
    <source>
        <dbReference type="ARBA" id="ARBA00001946"/>
    </source>
</evidence>
<keyword evidence="12 14" id="KW-0539">Nucleus</keyword>
<dbReference type="PANTHER" id="PTHR13451">
    <property type="entry name" value="CLASS II CROSSOVER JUNCTION ENDONUCLEASE MUS81"/>
    <property type="match status" value="1"/>
</dbReference>
<evidence type="ECO:0000256" key="3">
    <source>
        <dbReference type="ARBA" id="ARBA00010015"/>
    </source>
</evidence>